<dbReference type="InterPro" id="IPR001841">
    <property type="entry name" value="Znf_RING"/>
</dbReference>
<dbReference type="PANTHER" id="PTHR45969">
    <property type="entry name" value="RING ZINC FINGER PROTEIN-RELATED"/>
    <property type="match status" value="1"/>
</dbReference>
<dbReference type="EMBL" id="LSRQ01006976">
    <property type="protein sequence ID" value="OAY65417.1"/>
    <property type="molecule type" value="Genomic_DNA"/>
</dbReference>
<evidence type="ECO:0000313" key="7">
    <source>
        <dbReference type="Proteomes" id="UP000092600"/>
    </source>
</evidence>
<keyword evidence="3" id="KW-0862">Zinc</keyword>
<dbReference type="GO" id="GO:0016567">
    <property type="term" value="P:protein ubiquitination"/>
    <property type="evidence" value="ECO:0007669"/>
    <property type="project" value="TreeGrafter"/>
</dbReference>
<reference evidence="6 7" key="1">
    <citation type="journal article" date="2016" name="DNA Res.">
        <title>The draft genome of MD-2 pineapple using hybrid error correction of long reads.</title>
        <authorList>
            <person name="Redwan R.M."/>
            <person name="Saidin A."/>
            <person name="Kumar S.V."/>
        </authorList>
    </citation>
    <scope>NUCLEOTIDE SEQUENCE [LARGE SCALE GENOMIC DNA]</scope>
    <source>
        <strain evidence="7">cv. MD2</strain>
        <tissue evidence="6">Leaf</tissue>
    </source>
</reference>
<dbReference type="InterPro" id="IPR013083">
    <property type="entry name" value="Znf_RING/FYVE/PHD"/>
</dbReference>
<dbReference type="GO" id="GO:0061630">
    <property type="term" value="F:ubiquitin protein ligase activity"/>
    <property type="evidence" value="ECO:0007669"/>
    <property type="project" value="TreeGrafter"/>
</dbReference>
<dbReference type="PROSITE" id="PS50089">
    <property type="entry name" value="ZF_RING_2"/>
    <property type="match status" value="1"/>
</dbReference>
<evidence type="ECO:0000256" key="2">
    <source>
        <dbReference type="ARBA" id="ARBA00022771"/>
    </source>
</evidence>
<gene>
    <name evidence="6" type="ORF">ACMD2_13189</name>
</gene>
<organism evidence="6 7">
    <name type="scientific">Ananas comosus</name>
    <name type="common">Pineapple</name>
    <name type="synonym">Ananas ananas</name>
    <dbReference type="NCBI Taxonomy" id="4615"/>
    <lineage>
        <taxon>Eukaryota</taxon>
        <taxon>Viridiplantae</taxon>
        <taxon>Streptophyta</taxon>
        <taxon>Embryophyta</taxon>
        <taxon>Tracheophyta</taxon>
        <taxon>Spermatophyta</taxon>
        <taxon>Magnoliopsida</taxon>
        <taxon>Liliopsida</taxon>
        <taxon>Poales</taxon>
        <taxon>Bromeliaceae</taxon>
        <taxon>Bromelioideae</taxon>
        <taxon>Ananas</taxon>
    </lineage>
</organism>
<comment type="caution">
    <text evidence="6">The sequence shown here is derived from an EMBL/GenBank/DDBJ whole genome shotgun (WGS) entry which is preliminary data.</text>
</comment>
<dbReference type="SMART" id="SM00184">
    <property type="entry name" value="RING"/>
    <property type="match status" value="1"/>
</dbReference>
<dbReference type="InterPro" id="IPR011016">
    <property type="entry name" value="Znf_RING-CH"/>
</dbReference>
<feature type="domain" description="RING-type" evidence="5">
    <location>
        <begin position="60"/>
        <end position="102"/>
    </location>
</feature>
<keyword evidence="2 4" id="KW-0863">Zinc-finger</keyword>
<proteinExistence type="predicted"/>
<sequence length="158" mass="18116">MESPTHAPTLPHSPLHYSLTNFVLPMIKSLSQRLIPVFLASPLTRALASCFEIGEGDQECAICLSVIRKSDKQRVLRCRHAFHRSCLDGWMEHKGRTCPLCRDRLSKVDEPNRESALQRILCEGDTIVLSPFCAVDLDFNIQVAWWLRGKKVIRRYKK</sequence>
<dbReference type="Pfam" id="PF13639">
    <property type="entry name" value="zf-RING_2"/>
    <property type="match status" value="1"/>
</dbReference>
<dbReference type="SUPFAM" id="SSF57850">
    <property type="entry name" value="RING/U-box"/>
    <property type="match status" value="1"/>
</dbReference>
<name>A0A199UKJ7_ANACO</name>
<dbReference type="GO" id="GO:0008270">
    <property type="term" value="F:zinc ion binding"/>
    <property type="evidence" value="ECO:0007669"/>
    <property type="project" value="UniProtKB-KW"/>
</dbReference>
<keyword evidence="1" id="KW-0479">Metal-binding</keyword>
<accession>A0A199UKJ7</accession>
<dbReference type="AlphaFoldDB" id="A0A199UKJ7"/>
<protein>
    <submittedName>
        <fullName evidence="6">Putative E3 ubiquitin-protein ligase RHA2B</fullName>
    </submittedName>
</protein>
<evidence type="ECO:0000256" key="1">
    <source>
        <dbReference type="ARBA" id="ARBA00022723"/>
    </source>
</evidence>
<dbReference type="SMART" id="SM00744">
    <property type="entry name" value="RINGv"/>
    <property type="match status" value="1"/>
</dbReference>
<dbReference type="PANTHER" id="PTHR45969:SF81">
    <property type="entry name" value="OS08G0157400 PROTEIN"/>
    <property type="match status" value="1"/>
</dbReference>
<dbReference type="Gene3D" id="3.30.40.10">
    <property type="entry name" value="Zinc/RING finger domain, C3HC4 (zinc finger)"/>
    <property type="match status" value="1"/>
</dbReference>
<evidence type="ECO:0000313" key="6">
    <source>
        <dbReference type="EMBL" id="OAY65417.1"/>
    </source>
</evidence>
<evidence type="ECO:0000259" key="5">
    <source>
        <dbReference type="PROSITE" id="PS50089"/>
    </source>
</evidence>
<evidence type="ECO:0000256" key="3">
    <source>
        <dbReference type="ARBA" id="ARBA00022833"/>
    </source>
</evidence>
<evidence type="ECO:0000256" key="4">
    <source>
        <dbReference type="PROSITE-ProRule" id="PRU00175"/>
    </source>
</evidence>
<dbReference type="Proteomes" id="UP000092600">
    <property type="component" value="Unassembled WGS sequence"/>
</dbReference>